<evidence type="ECO:0000256" key="1">
    <source>
        <dbReference type="ARBA" id="ARBA00004496"/>
    </source>
</evidence>
<keyword evidence="5 12" id="KW-0808">Transferase</keyword>
<dbReference type="EMBL" id="SDOZ01000003">
    <property type="protein sequence ID" value="RXZ58196.1"/>
    <property type="molecule type" value="Genomic_DNA"/>
</dbReference>
<dbReference type="InterPro" id="IPR001986">
    <property type="entry name" value="Enolpyruvate_Tfrase_dom"/>
</dbReference>
<comment type="pathway">
    <text evidence="2 12">Cell wall biogenesis; peptidoglycan biosynthesis.</text>
</comment>
<dbReference type="EC" id="2.5.1.7" evidence="12"/>
<evidence type="ECO:0000259" key="13">
    <source>
        <dbReference type="Pfam" id="PF00275"/>
    </source>
</evidence>
<dbReference type="SUPFAM" id="SSF55205">
    <property type="entry name" value="EPT/RTPC-like"/>
    <property type="match status" value="1"/>
</dbReference>
<dbReference type="GO" id="GO:0071555">
    <property type="term" value="P:cell wall organization"/>
    <property type="evidence" value="ECO:0007669"/>
    <property type="project" value="UniProtKB-KW"/>
</dbReference>
<evidence type="ECO:0000256" key="6">
    <source>
        <dbReference type="ARBA" id="ARBA00022960"/>
    </source>
</evidence>
<dbReference type="GO" id="GO:0051301">
    <property type="term" value="P:cell division"/>
    <property type="evidence" value="ECO:0007669"/>
    <property type="project" value="UniProtKB-KW"/>
</dbReference>
<dbReference type="GO" id="GO:0009252">
    <property type="term" value="P:peptidoglycan biosynthetic process"/>
    <property type="evidence" value="ECO:0007669"/>
    <property type="project" value="UniProtKB-UniRule"/>
</dbReference>
<gene>
    <name evidence="12 14" type="primary">murA</name>
    <name evidence="14" type="ORF">ESZ91_09055</name>
</gene>
<dbReference type="RefSeq" id="WP_129226460.1">
    <property type="nucleotide sequence ID" value="NZ_SDOZ01000003.1"/>
</dbReference>
<dbReference type="HAMAP" id="MF_00111">
    <property type="entry name" value="MurA"/>
    <property type="match status" value="1"/>
</dbReference>
<keyword evidence="9 12" id="KW-0961">Cell wall biogenesis/degradation</keyword>
<dbReference type="CDD" id="cd01555">
    <property type="entry name" value="UdpNAET"/>
    <property type="match status" value="1"/>
</dbReference>
<keyword evidence="6 12" id="KW-0133">Cell shape</keyword>
<feature type="active site" description="Proton donor" evidence="12">
    <location>
        <position position="116"/>
    </location>
</feature>
<comment type="caution">
    <text evidence="12">Lacks conserved residue(s) required for the propagation of feature annotation.</text>
</comment>
<dbReference type="InterPro" id="IPR013792">
    <property type="entry name" value="RNA3'P_cycl/enolpyr_Trfase_a/b"/>
</dbReference>
<keyword evidence="8 12" id="KW-0131">Cell cycle</keyword>
<feature type="binding site" evidence="12">
    <location>
        <position position="92"/>
    </location>
    <ligand>
        <name>UDP-N-acetyl-alpha-D-glucosamine</name>
        <dbReference type="ChEBI" id="CHEBI:57705"/>
    </ligand>
</feature>
<organism evidence="14 15">
    <name type="scientific">Candidatus Borkfalkia ceftriaxoniphila</name>
    <dbReference type="NCBI Taxonomy" id="2508949"/>
    <lineage>
        <taxon>Bacteria</taxon>
        <taxon>Bacillati</taxon>
        <taxon>Bacillota</taxon>
        <taxon>Clostridia</taxon>
        <taxon>Christensenellales</taxon>
        <taxon>Christensenellaceae</taxon>
        <taxon>Candidatus Borkfalkia</taxon>
    </lineage>
</organism>
<evidence type="ECO:0000256" key="11">
    <source>
        <dbReference type="ARBA" id="ARBA00047527"/>
    </source>
</evidence>
<comment type="function">
    <text evidence="12">Cell wall formation. Adds enolpyruvyl to UDP-N-acetylglucosamine.</text>
</comment>
<dbReference type="PANTHER" id="PTHR43783">
    <property type="entry name" value="UDP-N-ACETYLGLUCOSAMINE 1-CARBOXYVINYLTRANSFERASE"/>
    <property type="match status" value="1"/>
</dbReference>
<evidence type="ECO:0000256" key="7">
    <source>
        <dbReference type="ARBA" id="ARBA00022984"/>
    </source>
</evidence>
<reference evidence="14 15" key="1">
    <citation type="journal article" date="2019" name="Gut">
        <title>Antibiotics-induced monodominance of a novel gut bacterial order.</title>
        <authorList>
            <person name="Hildebrand F."/>
            <person name="Moitinho-Silva L."/>
            <person name="Blasche S."/>
            <person name="Jahn M.T."/>
            <person name="Gossmann T.I."/>
            <person name="Heuerta-Cepas J."/>
            <person name="Hercog R."/>
            <person name="Luetge M."/>
            <person name="Bahram M."/>
            <person name="Pryszlak A."/>
            <person name="Alves R.J."/>
            <person name="Waszak S.M."/>
            <person name="Zhu A."/>
            <person name="Ye L."/>
            <person name="Costea P.I."/>
            <person name="Aalvink S."/>
            <person name="Belzer C."/>
            <person name="Forslund S.K."/>
            <person name="Sunagawa S."/>
            <person name="Hentschel U."/>
            <person name="Merten C."/>
            <person name="Patil K.R."/>
            <person name="Benes V."/>
            <person name="Bork P."/>
        </authorList>
    </citation>
    <scope>NUCLEOTIDE SEQUENCE [LARGE SCALE GENOMIC DNA]</scope>
    <source>
        <strain evidence="14 15">HDS1380</strain>
    </source>
</reference>
<dbReference type="InterPro" id="IPR050068">
    <property type="entry name" value="MurA_subfamily"/>
</dbReference>
<evidence type="ECO:0000256" key="2">
    <source>
        <dbReference type="ARBA" id="ARBA00004752"/>
    </source>
</evidence>
<name>A0A4Q2K9D8_9FIRM</name>
<dbReference type="NCBIfam" id="TIGR01072">
    <property type="entry name" value="murA"/>
    <property type="match status" value="1"/>
</dbReference>
<dbReference type="InterPro" id="IPR005750">
    <property type="entry name" value="UDP_GlcNAc_COvinyl_MurA"/>
</dbReference>
<proteinExistence type="inferred from homology"/>
<evidence type="ECO:0000256" key="3">
    <source>
        <dbReference type="ARBA" id="ARBA00022490"/>
    </source>
</evidence>
<dbReference type="NCBIfam" id="NF006873">
    <property type="entry name" value="PRK09369.1"/>
    <property type="match status" value="1"/>
</dbReference>
<dbReference type="AlphaFoldDB" id="A0A4Q2K9D8"/>
<dbReference type="GO" id="GO:0008760">
    <property type="term" value="F:UDP-N-acetylglucosamine 1-carboxyvinyltransferase activity"/>
    <property type="evidence" value="ECO:0007669"/>
    <property type="project" value="UniProtKB-UniRule"/>
</dbReference>
<keyword evidence="7 12" id="KW-0573">Peptidoglycan synthesis</keyword>
<evidence type="ECO:0000313" key="15">
    <source>
        <dbReference type="Proteomes" id="UP000291269"/>
    </source>
</evidence>
<comment type="caution">
    <text evidence="14">The sequence shown here is derived from an EMBL/GenBank/DDBJ whole genome shotgun (WGS) entry which is preliminary data.</text>
</comment>
<dbReference type="GO" id="GO:0005737">
    <property type="term" value="C:cytoplasm"/>
    <property type="evidence" value="ECO:0007669"/>
    <property type="project" value="UniProtKB-SubCell"/>
</dbReference>
<comment type="similarity">
    <text evidence="10 12">Belongs to the EPSP synthase family. MurA subfamily.</text>
</comment>
<feature type="binding site" evidence="12">
    <location>
        <begin position="22"/>
        <end position="23"/>
    </location>
    <ligand>
        <name>phosphoenolpyruvate</name>
        <dbReference type="ChEBI" id="CHEBI:58702"/>
    </ligand>
</feature>
<dbReference type="Gene3D" id="3.65.10.10">
    <property type="entry name" value="Enolpyruvate transferase domain"/>
    <property type="match status" value="2"/>
</dbReference>
<evidence type="ECO:0000256" key="5">
    <source>
        <dbReference type="ARBA" id="ARBA00022679"/>
    </source>
</evidence>
<evidence type="ECO:0000256" key="12">
    <source>
        <dbReference type="HAMAP-Rule" id="MF_00111"/>
    </source>
</evidence>
<sequence length="418" mass="44958">MDKFIIEGGKSLYGSVAIQSAKNAVLPLLAASILTDEQVKIHKCPRIRDVMNMVQILNELGCKTTYDGEDLIIDSADAACHEIPSALAKELRSSVFMLGSVISRFSRARIAYPGGCDIGLRPIDLHLKGLKRLGVQIDEEGGYINCSCDRIVGAEVLLDCPSVGATENIILAAVKGKGTTIVKNAAREPEISDLQNFLNAMGAKVYGCGTPTVVVEGVSRLHGAEYTPIPDRIEAGTFLIAAAMCGGEIEVCNADAENIASLLHKLREISCKVWAKDDKIYIRSKDKPLSPNLVETQPYPGFPTDLQAQMTALSCVAEGSTLIVENLFETRFKHVPELIKMGADITVRGRSALVRGVNNLHGADVVASDLRGGAALTLAGLAAEGNTTVTDLSYIDRGYFGFEYKLRDLGAKIKRIHI</sequence>
<feature type="binding site" evidence="12">
    <location>
        <begin position="121"/>
        <end position="125"/>
    </location>
    <ligand>
        <name>UDP-N-acetyl-alpha-D-glucosamine</name>
        <dbReference type="ChEBI" id="CHEBI:57705"/>
    </ligand>
</feature>
<dbReference type="PANTHER" id="PTHR43783:SF1">
    <property type="entry name" value="UDP-N-ACETYLGLUCOSAMINE 1-CARBOXYVINYLTRANSFERASE"/>
    <property type="match status" value="1"/>
</dbReference>
<keyword evidence="4 12" id="KW-0132">Cell division</keyword>
<dbReference type="Proteomes" id="UP000291269">
    <property type="component" value="Unassembled WGS sequence"/>
</dbReference>
<protein>
    <recommendedName>
        <fullName evidence="12">UDP-N-acetylglucosamine 1-carboxyvinyltransferase</fullName>
        <ecNumber evidence="12">2.5.1.7</ecNumber>
    </recommendedName>
    <alternativeName>
        <fullName evidence="12">Enoylpyruvate transferase</fullName>
    </alternativeName>
    <alternativeName>
        <fullName evidence="12">UDP-N-acetylglucosamine enolpyruvyl transferase</fullName>
        <shortName evidence="12">EPT</shortName>
    </alternativeName>
</protein>
<feature type="binding site" evidence="12">
    <location>
        <position position="327"/>
    </location>
    <ligand>
        <name>UDP-N-acetyl-alpha-D-glucosamine</name>
        <dbReference type="ChEBI" id="CHEBI:57705"/>
    </ligand>
</feature>
<evidence type="ECO:0000313" key="14">
    <source>
        <dbReference type="EMBL" id="RXZ58196.1"/>
    </source>
</evidence>
<evidence type="ECO:0000256" key="4">
    <source>
        <dbReference type="ARBA" id="ARBA00022618"/>
    </source>
</evidence>
<dbReference type="GO" id="GO:0008360">
    <property type="term" value="P:regulation of cell shape"/>
    <property type="evidence" value="ECO:0007669"/>
    <property type="project" value="UniProtKB-KW"/>
</dbReference>
<feature type="domain" description="Enolpyruvate transferase" evidence="13">
    <location>
        <begin position="7"/>
        <end position="406"/>
    </location>
</feature>
<dbReference type="UniPathway" id="UPA00219"/>
<dbReference type="GO" id="GO:0019277">
    <property type="term" value="P:UDP-N-acetylgalactosamine biosynthetic process"/>
    <property type="evidence" value="ECO:0007669"/>
    <property type="project" value="InterPro"/>
</dbReference>
<feature type="modified residue" description="2-(S-cysteinyl)pyruvic acid O-phosphothioketal" evidence="12">
    <location>
        <position position="116"/>
    </location>
</feature>
<evidence type="ECO:0000256" key="8">
    <source>
        <dbReference type="ARBA" id="ARBA00023306"/>
    </source>
</evidence>
<keyword evidence="15" id="KW-1185">Reference proteome</keyword>
<dbReference type="OrthoDB" id="9803760at2"/>
<comment type="catalytic activity">
    <reaction evidence="11 12">
        <text>phosphoenolpyruvate + UDP-N-acetyl-alpha-D-glucosamine = UDP-N-acetyl-3-O-(1-carboxyvinyl)-alpha-D-glucosamine + phosphate</text>
        <dbReference type="Rhea" id="RHEA:18681"/>
        <dbReference type="ChEBI" id="CHEBI:43474"/>
        <dbReference type="ChEBI" id="CHEBI:57705"/>
        <dbReference type="ChEBI" id="CHEBI:58702"/>
        <dbReference type="ChEBI" id="CHEBI:68483"/>
        <dbReference type="EC" id="2.5.1.7"/>
    </reaction>
</comment>
<feature type="binding site" evidence="12">
    <location>
        <position position="305"/>
    </location>
    <ligand>
        <name>UDP-N-acetyl-alpha-D-glucosamine</name>
        <dbReference type="ChEBI" id="CHEBI:57705"/>
    </ligand>
</feature>
<keyword evidence="12" id="KW-0670">Pyruvate</keyword>
<accession>A0A4Q2K9D8</accession>
<comment type="subcellular location">
    <subcellularLocation>
        <location evidence="1 12">Cytoplasm</location>
    </subcellularLocation>
</comment>
<evidence type="ECO:0000256" key="10">
    <source>
        <dbReference type="ARBA" id="ARBA00038367"/>
    </source>
</evidence>
<dbReference type="Pfam" id="PF00275">
    <property type="entry name" value="EPSP_synthase"/>
    <property type="match status" value="1"/>
</dbReference>
<dbReference type="InterPro" id="IPR036968">
    <property type="entry name" value="Enolpyruvate_Tfrase_sf"/>
</dbReference>
<evidence type="ECO:0000256" key="9">
    <source>
        <dbReference type="ARBA" id="ARBA00023316"/>
    </source>
</evidence>
<keyword evidence="3 12" id="KW-0963">Cytoplasm</keyword>